<sequence length="309" mass="33326">MNFFRLALAGIVSIVFSNHAFAWGATAVGDGNVHFTYYDAPTAQEAEQRALVGCANKTANCRLATKRAVRSTAMMMAVGDGGWAQAADPNPDEAAKDALASCKKITNGCRIESAIWDSTPYWGAMAVGDDFLFIKTGAETQEEAERTAVERCQSASATKSGCAARRDFSTSAHVYYAVAKGAGSTGFAFNSSAEKAKAEALKYCEDGKKDSKPCLVKQTFESVGAPAAPTSMRRWIAEAEKASKPRRAKPAVVATTASRNIVRCTNRCTNGSCVRTFENGRTERWQAPRVYDPFTQNWKWDTDTNACGV</sequence>
<dbReference type="AlphaFoldDB" id="A0A848P9E4"/>
<protein>
    <submittedName>
        <fullName evidence="3">DUF4189 domain-containing protein</fullName>
    </submittedName>
</protein>
<evidence type="ECO:0000256" key="1">
    <source>
        <dbReference type="SAM" id="SignalP"/>
    </source>
</evidence>
<feature type="chain" id="PRO_5032415832" evidence="1">
    <location>
        <begin position="23"/>
        <end position="309"/>
    </location>
</feature>
<comment type="caution">
    <text evidence="3">The sequence shown here is derived from an EMBL/GenBank/DDBJ whole genome shotgun (WGS) entry which is preliminary data.</text>
</comment>
<dbReference type="InterPro" id="IPR025240">
    <property type="entry name" value="DUF4189"/>
</dbReference>
<feature type="domain" description="DUF4189" evidence="2">
    <location>
        <begin position="122"/>
        <end position="216"/>
    </location>
</feature>
<proteinExistence type="predicted"/>
<evidence type="ECO:0000313" key="3">
    <source>
        <dbReference type="EMBL" id="NMV41955.1"/>
    </source>
</evidence>
<dbReference type="RefSeq" id="WP_169341935.1">
    <property type="nucleotide sequence ID" value="NZ_JABBZM010000042.1"/>
</dbReference>
<name>A0A848P9E4_9RALS</name>
<gene>
    <name evidence="3" type="ORF">HGR00_28980</name>
</gene>
<evidence type="ECO:0000259" key="2">
    <source>
        <dbReference type="Pfam" id="PF13827"/>
    </source>
</evidence>
<feature type="domain" description="DUF4189" evidence="2">
    <location>
        <begin position="23"/>
        <end position="112"/>
    </location>
</feature>
<dbReference type="Proteomes" id="UP000575469">
    <property type="component" value="Unassembled WGS sequence"/>
</dbReference>
<keyword evidence="1" id="KW-0732">Signal</keyword>
<dbReference type="Pfam" id="PF13827">
    <property type="entry name" value="DUF4189"/>
    <property type="match status" value="2"/>
</dbReference>
<reference evidence="3 4" key="1">
    <citation type="submission" date="2020-04" db="EMBL/GenBank/DDBJ databases">
        <title>Ralstonia insidiosa genome sequencing and assembly.</title>
        <authorList>
            <person name="Martins R.C.R."/>
            <person name="Perdigao-Neto L.V."/>
            <person name="Levin A.S.S."/>
            <person name="Costa S.F."/>
        </authorList>
    </citation>
    <scope>NUCLEOTIDE SEQUENCE [LARGE SCALE GENOMIC DNA]</scope>
    <source>
        <strain evidence="3 4">5047</strain>
    </source>
</reference>
<evidence type="ECO:0000313" key="4">
    <source>
        <dbReference type="Proteomes" id="UP000575469"/>
    </source>
</evidence>
<organism evidence="3 4">
    <name type="scientific">Ralstonia insidiosa</name>
    <dbReference type="NCBI Taxonomy" id="190721"/>
    <lineage>
        <taxon>Bacteria</taxon>
        <taxon>Pseudomonadati</taxon>
        <taxon>Pseudomonadota</taxon>
        <taxon>Betaproteobacteria</taxon>
        <taxon>Burkholderiales</taxon>
        <taxon>Burkholderiaceae</taxon>
        <taxon>Ralstonia</taxon>
    </lineage>
</organism>
<accession>A0A848P9E4</accession>
<feature type="signal peptide" evidence="1">
    <location>
        <begin position="1"/>
        <end position="22"/>
    </location>
</feature>
<dbReference type="EMBL" id="JABBZM010000042">
    <property type="protein sequence ID" value="NMV41955.1"/>
    <property type="molecule type" value="Genomic_DNA"/>
</dbReference>